<gene>
    <name evidence="1" type="ORF">Cgig2_012377</name>
</gene>
<name>A0A9Q1KMB9_9CARY</name>
<dbReference type="EMBL" id="JAKOGI010000062">
    <property type="protein sequence ID" value="KAJ8446033.1"/>
    <property type="molecule type" value="Genomic_DNA"/>
</dbReference>
<evidence type="ECO:0000313" key="2">
    <source>
        <dbReference type="Proteomes" id="UP001153076"/>
    </source>
</evidence>
<organism evidence="1 2">
    <name type="scientific">Carnegiea gigantea</name>
    <dbReference type="NCBI Taxonomy" id="171969"/>
    <lineage>
        <taxon>Eukaryota</taxon>
        <taxon>Viridiplantae</taxon>
        <taxon>Streptophyta</taxon>
        <taxon>Embryophyta</taxon>
        <taxon>Tracheophyta</taxon>
        <taxon>Spermatophyta</taxon>
        <taxon>Magnoliopsida</taxon>
        <taxon>eudicotyledons</taxon>
        <taxon>Gunneridae</taxon>
        <taxon>Pentapetalae</taxon>
        <taxon>Caryophyllales</taxon>
        <taxon>Cactineae</taxon>
        <taxon>Cactaceae</taxon>
        <taxon>Cactoideae</taxon>
        <taxon>Echinocereeae</taxon>
        <taxon>Carnegiea</taxon>
    </lineage>
</organism>
<accession>A0A9Q1KMB9</accession>
<keyword evidence="2" id="KW-1185">Reference proteome</keyword>
<reference evidence="1" key="1">
    <citation type="submission" date="2022-04" db="EMBL/GenBank/DDBJ databases">
        <title>Carnegiea gigantea Genome sequencing and assembly v2.</title>
        <authorList>
            <person name="Copetti D."/>
            <person name="Sanderson M.J."/>
            <person name="Burquez A."/>
            <person name="Wojciechowski M.F."/>
        </authorList>
    </citation>
    <scope>NUCLEOTIDE SEQUENCE</scope>
    <source>
        <strain evidence="1">SGP5-SGP5p</strain>
        <tissue evidence="1">Aerial part</tissue>
    </source>
</reference>
<comment type="caution">
    <text evidence="1">The sequence shown here is derived from an EMBL/GenBank/DDBJ whole genome shotgun (WGS) entry which is preliminary data.</text>
</comment>
<proteinExistence type="predicted"/>
<dbReference type="Proteomes" id="UP001153076">
    <property type="component" value="Unassembled WGS sequence"/>
</dbReference>
<protein>
    <submittedName>
        <fullName evidence="1">Uncharacterized protein</fullName>
    </submittedName>
</protein>
<sequence>MAAIMASKQQICLPPTMLGYIYYGLGEATSNPDHPGKDPQPLGNILVGGVISLPIYHHHSDSNCPDDFPSLTLYHRLDVFLWMGDIFLSGLAHIMKTLDLLAGRARASQSLNALLSMIVIYKLKEIFGVVETVAQIEGFMDVNRNKLKLSLDLKRREAKQVKMDVAKAGFFGLLDLENGKGHLKNLITFVISINNEGIQQDPKF</sequence>
<dbReference type="AlphaFoldDB" id="A0A9Q1KMB9"/>
<evidence type="ECO:0000313" key="1">
    <source>
        <dbReference type="EMBL" id="KAJ8446033.1"/>
    </source>
</evidence>